<dbReference type="AlphaFoldDB" id="A0A5C6B0S9"/>
<gene>
    <name evidence="3" type="ORF">Pla52n_12340</name>
</gene>
<keyword evidence="2" id="KW-0472">Membrane</keyword>
<feature type="region of interest" description="Disordered" evidence="1">
    <location>
        <begin position="369"/>
        <end position="399"/>
    </location>
</feature>
<accession>A0A5C6B0S9</accession>
<keyword evidence="2" id="KW-0812">Transmembrane</keyword>
<reference evidence="3 4" key="1">
    <citation type="submission" date="2019-02" db="EMBL/GenBank/DDBJ databases">
        <title>Deep-cultivation of Planctomycetes and their phenomic and genomic characterization uncovers novel biology.</title>
        <authorList>
            <person name="Wiegand S."/>
            <person name="Jogler M."/>
            <person name="Boedeker C."/>
            <person name="Pinto D."/>
            <person name="Vollmers J."/>
            <person name="Rivas-Marin E."/>
            <person name="Kohn T."/>
            <person name="Peeters S.H."/>
            <person name="Heuer A."/>
            <person name="Rast P."/>
            <person name="Oberbeckmann S."/>
            <person name="Bunk B."/>
            <person name="Jeske O."/>
            <person name="Meyerdierks A."/>
            <person name="Storesund J.E."/>
            <person name="Kallscheuer N."/>
            <person name="Luecker S."/>
            <person name="Lage O.M."/>
            <person name="Pohl T."/>
            <person name="Merkel B.J."/>
            <person name="Hornburger P."/>
            <person name="Mueller R.-W."/>
            <person name="Bruemmer F."/>
            <person name="Labrenz M."/>
            <person name="Spormann A.M."/>
            <person name="Op Den Camp H."/>
            <person name="Overmann J."/>
            <person name="Amann R."/>
            <person name="Jetten M.S.M."/>
            <person name="Mascher T."/>
            <person name="Medema M.H."/>
            <person name="Devos D.P."/>
            <person name="Kaster A.-K."/>
            <person name="Ovreas L."/>
            <person name="Rohde M."/>
            <person name="Galperin M.Y."/>
            <person name="Jogler C."/>
        </authorList>
    </citation>
    <scope>NUCLEOTIDE SEQUENCE [LARGE SCALE GENOMIC DNA]</scope>
    <source>
        <strain evidence="3 4">Pla52n</strain>
    </source>
</reference>
<feature type="transmembrane region" description="Helical" evidence="2">
    <location>
        <begin position="332"/>
        <end position="349"/>
    </location>
</feature>
<dbReference type="EMBL" id="SJPN01000002">
    <property type="protein sequence ID" value="TWU05520.1"/>
    <property type="molecule type" value="Genomic_DNA"/>
</dbReference>
<evidence type="ECO:0000313" key="4">
    <source>
        <dbReference type="Proteomes" id="UP000320176"/>
    </source>
</evidence>
<keyword evidence="2" id="KW-1133">Transmembrane helix</keyword>
<keyword evidence="4" id="KW-1185">Reference proteome</keyword>
<feature type="transmembrane region" description="Helical" evidence="2">
    <location>
        <begin position="255"/>
        <end position="279"/>
    </location>
</feature>
<evidence type="ECO:0000256" key="1">
    <source>
        <dbReference type="SAM" id="MobiDB-lite"/>
    </source>
</evidence>
<dbReference type="Proteomes" id="UP000320176">
    <property type="component" value="Unassembled WGS sequence"/>
</dbReference>
<feature type="transmembrane region" description="Helical" evidence="2">
    <location>
        <begin position="192"/>
        <end position="212"/>
    </location>
</feature>
<organism evidence="3 4">
    <name type="scientific">Stieleria varia</name>
    <dbReference type="NCBI Taxonomy" id="2528005"/>
    <lineage>
        <taxon>Bacteria</taxon>
        <taxon>Pseudomonadati</taxon>
        <taxon>Planctomycetota</taxon>
        <taxon>Planctomycetia</taxon>
        <taxon>Pirellulales</taxon>
        <taxon>Pirellulaceae</taxon>
        <taxon>Stieleria</taxon>
    </lineage>
</organism>
<evidence type="ECO:0000313" key="3">
    <source>
        <dbReference type="EMBL" id="TWU05520.1"/>
    </source>
</evidence>
<feature type="transmembrane region" description="Helical" evidence="2">
    <location>
        <begin position="218"/>
        <end position="243"/>
    </location>
</feature>
<feature type="region of interest" description="Disordered" evidence="1">
    <location>
        <begin position="40"/>
        <end position="67"/>
    </location>
</feature>
<feature type="transmembrane region" description="Helical" evidence="2">
    <location>
        <begin position="299"/>
        <end position="320"/>
    </location>
</feature>
<protein>
    <submittedName>
        <fullName evidence="3">Uncharacterized protein</fullName>
    </submittedName>
</protein>
<comment type="caution">
    <text evidence="3">The sequence shown here is derived from an EMBL/GenBank/DDBJ whole genome shotgun (WGS) entry which is preliminary data.</text>
</comment>
<proteinExistence type="predicted"/>
<sequence>MNIKCGTCSQVLSVSAGMSGKQVKCPKCMSVLVVPAFGQPASPPQASPSPGSPAPARTPQSPKPATPAGNLIVSCSQCASKMSVKPLDRPAIAKCPKCQSNVTIPAAKPQPGPNAPVFAPVPSPPPAGFDPFSSPTPGLAPATGAMDFDALNLPTGAIPGGATSPAMGANPYAGGNPYAGTGKAAKGSGGGFMRWVASHLWVTAITVFNVAILISCIFYPLILVVAAVSIPVGLVIIGLLFIPRQHLVQKFWDKVGAQAAGAGAGTIVLVCMGVAFKLMSRLSRNDKLDFSGFTNPANVGALIGSLVGFAVMFSLALWLWKIFGIARLSAGGYLAFGSLLFSSVLYGAIKNENLGDPFDRSHRPGFPSSEYSGAFGPGPEMAPSRNRPSARPPGFPSGAEASTFNVASDQVIRMTLLHRVDADIESVRDQLIKQLDDADYQMVRRGTSTNLILKTTMDPKALAEKIDFGKVLAVSERLRTIHVRVD</sequence>
<name>A0A5C6B0S9_9BACT</name>
<feature type="compositionally biased region" description="Pro residues" evidence="1">
    <location>
        <begin position="41"/>
        <end position="53"/>
    </location>
</feature>
<evidence type="ECO:0000256" key="2">
    <source>
        <dbReference type="SAM" id="Phobius"/>
    </source>
</evidence>